<gene>
    <name evidence="2" type="ORF">SAMN06264365_11876</name>
</gene>
<evidence type="ECO:0000313" key="2">
    <source>
        <dbReference type="EMBL" id="SNS56136.1"/>
    </source>
</evidence>
<feature type="domain" description="CSD" evidence="1">
    <location>
        <begin position="7"/>
        <end position="75"/>
    </location>
</feature>
<dbReference type="InterPro" id="IPR012340">
    <property type="entry name" value="NA-bd_OB-fold"/>
</dbReference>
<keyword evidence="3" id="KW-1185">Reference proteome</keyword>
<dbReference type="RefSeq" id="WP_275407918.1">
    <property type="nucleotide sequence ID" value="NZ_BOMU01000078.1"/>
</dbReference>
<dbReference type="GO" id="GO:0003676">
    <property type="term" value="F:nucleic acid binding"/>
    <property type="evidence" value="ECO:0007669"/>
    <property type="project" value="InterPro"/>
</dbReference>
<dbReference type="Pfam" id="PF00313">
    <property type="entry name" value="CSD"/>
    <property type="match status" value="1"/>
</dbReference>
<dbReference type="InterPro" id="IPR002059">
    <property type="entry name" value="CSP_DNA-bd"/>
</dbReference>
<evidence type="ECO:0000313" key="3">
    <source>
        <dbReference type="Proteomes" id="UP000198415"/>
    </source>
</evidence>
<protein>
    <submittedName>
        <fullName evidence="2">Cold shock protein (Beta-ribbon, CspA family)</fullName>
    </submittedName>
</protein>
<name>A0A239FGU5_9ACTN</name>
<sequence>MQTEAMKSVGSVRTFDADEGWGVIDGPDVPGGCWVHFSAIAIDGYRELRRGQHVSFRAEAASQDGFAYRAVKVWTEGIEPPDQPQAQGSSAAYHSLLALTFDAPHKGDVTGTEA</sequence>
<reference evidence="2 3" key="1">
    <citation type="submission" date="2017-06" db="EMBL/GenBank/DDBJ databases">
        <authorList>
            <person name="Kim H.J."/>
            <person name="Triplett B.A."/>
        </authorList>
    </citation>
    <scope>NUCLEOTIDE SEQUENCE [LARGE SCALE GENOMIC DNA]</scope>
    <source>
        <strain evidence="2 3">DSM 43151</strain>
    </source>
</reference>
<dbReference type="Proteomes" id="UP000198415">
    <property type="component" value="Unassembled WGS sequence"/>
</dbReference>
<evidence type="ECO:0000259" key="1">
    <source>
        <dbReference type="PROSITE" id="PS51857"/>
    </source>
</evidence>
<dbReference type="Gene3D" id="2.40.50.140">
    <property type="entry name" value="Nucleic acid-binding proteins"/>
    <property type="match status" value="1"/>
</dbReference>
<dbReference type="SUPFAM" id="SSF50249">
    <property type="entry name" value="Nucleic acid-binding proteins"/>
    <property type="match status" value="1"/>
</dbReference>
<accession>A0A239FGU5</accession>
<dbReference type="PROSITE" id="PS51857">
    <property type="entry name" value="CSD_2"/>
    <property type="match status" value="1"/>
</dbReference>
<organism evidence="2 3">
    <name type="scientific">Actinoplanes regularis</name>
    <dbReference type="NCBI Taxonomy" id="52697"/>
    <lineage>
        <taxon>Bacteria</taxon>
        <taxon>Bacillati</taxon>
        <taxon>Actinomycetota</taxon>
        <taxon>Actinomycetes</taxon>
        <taxon>Micromonosporales</taxon>
        <taxon>Micromonosporaceae</taxon>
        <taxon>Actinoplanes</taxon>
    </lineage>
</organism>
<proteinExistence type="predicted"/>
<dbReference type="EMBL" id="FZNR01000018">
    <property type="protein sequence ID" value="SNS56136.1"/>
    <property type="molecule type" value="Genomic_DNA"/>
</dbReference>
<dbReference type="AlphaFoldDB" id="A0A239FGU5"/>